<evidence type="ECO:0000256" key="7">
    <source>
        <dbReference type="SAM" id="Phobius"/>
    </source>
</evidence>
<evidence type="ECO:0000259" key="9">
    <source>
        <dbReference type="Pfam" id="PF03160"/>
    </source>
</evidence>
<dbReference type="NCBIfam" id="NF033510">
    <property type="entry name" value="Ca_tandemer"/>
    <property type="match status" value="2"/>
</dbReference>
<evidence type="ECO:0000313" key="11">
    <source>
        <dbReference type="EMBL" id="MEY8443617.1"/>
    </source>
</evidence>
<keyword evidence="5" id="KW-0106">Calcium</keyword>
<gene>
    <name evidence="11" type="ORF">AALA52_05085</name>
</gene>
<keyword evidence="6" id="KW-0572">Peptidoglycan-anchor</keyword>
<dbReference type="InterPro" id="IPR041498">
    <property type="entry name" value="Big_6"/>
</dbReference>
<feature type="domain" description="Gram-positive cocci surface proteins LPxTG" evidence="8">
    <location>
        <begin position="1100"/>
        <end position="1136"/>
    </location>
</feature>
<keyword evidence="3" id="KW-0732">Signal</keyword>
<name>A0ABV4D5M5_9LACT</name>
<reference evidence="11 12" key="1">
    <citation type="submission" date="2024-03" db="EMBL/GenBank/DDBJ databases">
        <title>Mouse gut bacterial collection (mGBC) of GemPharmatech.</title>
        <authorList>
            <person name="He Y."/>
            <person name="Dong L."/>
            <person name="Wu D."/>
            <person name="Gao X."/>
            <person name="Lin Z."/>
        </authorList>
    </citation>
    <scope>NUCLEOTIDE SEQUENCE [LARGE SCALE GENOMIC DNA]</scope>
    <source>
        <strain evidence="11 12">61-15</strain>
    </source>
</reference>
<evidence type="ECO:0000259" key="10">
    <source>
        <dbReference type="Pfam" id="PF17936"/>
    </source>
</evidence>
<dbReference type="Gene3D" id="2.60.40.2030">
    <property type="match status" value="2"/>
</dbReference>
<dbReference type="Pfam" id="PF17936">
    <property type="entry name" value="Big_6"/>
    <property type="match status" value="1"/>
</dbReference>
<dbReference type="InterPro" id="IPR003644">
    <property type="entry name" value="Calx_beta"/>
</dbReference>
<dbReference type="SUPFAM" id="SSF141072">
    <property type="entry name" value="CalX-like"/>
    <property type="match status" value="2"/>
</dbReference>
<dbReference type="Pfam" id="PF03160">
    <property type="entry name" value="Calx-beta"/>
    <property type="match status" value="2"/>
</dbReference>
<keyword evidence="4" id="KW-0677">Repeat</keyword>
<dbReference type="InterPro" id="IPR019931">
    <property type="entry name" value="LPXTG_anchor"/>
</dbReference>
<evidence type="ECO:0000256" key="3">
    <source>
        <dbReference type="ARBA" id="ARBA00022729"/>
    </source>
</evidence>
<dbReference type="RefSeq" id="WP_369948250.1">
    <property type="nucleotide sequence ID" value="NZ_JBCLSH010000012.1"/>
</dbReference>
<keyword evidence="2" id="KW-0964">Secreted</keyword>
<dbReference type="Proteomes" id="UP001565283">
    <property type="component" value="Unassembled WGS sequence"/>
</dbReference>
<dbReference type="NCBIfam" id="TIGR01167">
    <property type="entry name" value="LPXTG_anchor"/>
    <property type="match status" value="1"/>
</dbReference>
<comment type="caution">
    <text evidence="11">The sequence shown here is derived from an EMBL/GenBank/DDBJ whole genome shotgun (WGS) entry which is preliminary data.</text>
</comment>
<keyword evidence="7" id="KW-0812">Transmembrane</keyword>
<protein>
    <submittedName>
        <fullName evidence="11">Calx-beta domain-containing protein</fullName>
    </submittedName>
</protein>
<proteinExistence type="predicted"/>
<evidence type="ECO:0000313" key="12">
    <source>
        <dbReference type="Proteomes" id="UP001565283"/>
    </source>
</evidence>
<dbReference type="InterPro" id="IPR038081">
    <property type="entry name" value="CalX-like_sf"/>
</dbReference>
<evidence type="ECO:0000259" key="8">
    <source>
        <dbReference type="Pfam" id="PF00746"/>
    </source>
</evidence>
<evidence type="ECO:0000256" key="6">
    <source>
        <dbReference type="ARBA" id="ARBA00023088"/>
    </source>
</evidence>
<evidence type="ECO:0000256" key="4">
    <source>
        <dbReference type="ARBA" id="ARBA00022737"/>
    </source>
</evidence>
<evidence type="ECO:0000256" key="2">
    <source>
        <dbReference type="ARBA" id="ARBA00022525"/>
    </source>
</evidence>
<keyword evidence="12" id="KW-1185">Reference proteome</keyword>
<sequence>MHTTHTRYSSPEARLERLKKFGNVVMTATVAAGLGAAVGTAWPVKKVSAEQSSQEIIAKQLNNFSISNRADDTALRAEIERSLLISASAAIYANTSETIIDGYVDEIVEALFVQLREAGTPVGVNDMSAVVAIDGHDIAFNLEIFVYDDTQAFLEDNHFVLFDQAPAQENLDADMSNLPTAVTYKVQTGEVLSVSEQTLSGEQQQIEPLLAQVSEAPTIVAADPDGNDRINATGTSAPDTTVTVTWPDGTKTFNIPVDATGVWTVESPTPQTSGTLSVTAIDLAGNASPIVSTQYTDITAPGKPTIYVSDANNDQFPIASGDMVGAFQAGTTITVTWPDGTMTAGVPLDAAGHWTIESNTRQPSGNIVAQAVDPSGNTSPEAVAPWQADDYAGIDFDAEPINSTNIIYQGQLFDVSGTVTDVEDGQTVTLIISGGTGTTKVFKTIVENGKWKVFDIDSSDFKIGPLGISVTTVDQAGNQTSTVWVTAVFTPPSIEVLDAMTVVEGESSQFVISLETALAYDVEITYQTKSGTASESSDFIGKTGVIVLKAGQSFVIVDVETLDDTFDEADEEHYSLQLISAKAHIGNQLLALTLGKTEAQATIKDNDRGFVVDTRAVVHINPVSAIYESQILSLSGYVEDIEDGQEIIVSLSSALGGVKEYRVTIVNGQWSLSNIDYSQFLEDYTVSVGVTAVATDQAGNTASDGEVFAILPLPTVRVTDNPTIKEGEQAEFTFSLDQEQPYDVYLTFTSLGGSAGAGDDFENLSGGIWIRAGQKQVTVFVNTTQDSIVEPDENFTVIILTAHLDLDGDASISETDLPIRILPPANEIILDDDVLEDGEHSNSVIIESIATDNHLTLLEQAQEKITVTGHAMLPTDTAEYSLLLKIYDQTYSAIVAADGSWSLEISTADLLQDEDLIIEAILTSKDSANNSAMSSDSLSYTVDHDTEALEGATLEILHVAQDDRVSLTEQAQAIAVIEGRFSLPADVKESGLAVLVGNTTYLVALQEDGSWRVTVHMADLLADSDRLVTAVLSVIDQAGNSGTITQLRAYSIDEELLIPKEKTQVKLEEDSPLPPSQLIAVPQESGEPFVLEVISEKPSVAEKDKELPKTGETLDLTLTASGILLLALVALMKKKKFLESDKHKV</sequence>
<feature type="domain" description="Calx-beta" evidence="9">
    <location>
        <begin position="742"/>
        <end position="803"/>
    </location>
</feature>
<dbReference type="InterPro" id="IPR013783">
    <property type="entry name" value="Ig-like_fold"/>
</dbReference>
<evidence type="ECO:0000256" key="1">
    <source>
        <dbReference type="ARBA" id="ARBA00022512"/>
    </source>
</evidence>
<feature type="transmembrane region" description="Helical" evidence="7">
    <location>
        <begin position="21"/>
        <end position="44"/>
    </location>
</feature>
<organism evidence="11 12">
    <name type="scientific">Lactococcus ileimucosae</name>
    <dbReference type="NCBI Taxonomy" id="2941329"/>
    <lineage>
        <taxon>Bacteria</taxon>
        <taxon>Bacillati</taxon>
        <taxon>Bacillota</taxon>
        <taxon>Bacilli</taxon>
        <taxon>Lactobacillales</taxon>
        <taxon>Streptococcaceae</taxon>
        <taxon>Lactococcus</taxon>
    </lineage>
</organism>
<accession>A0ABV4D5M5</accession>
<evidence type="ECO:0000256" key="5">
    <source>
        <dbReference type="ARBA" id="ARBA00022837"/>
    </source>
</evidence>
<dbReference type="Pfam" id="PF00746">
    <property type="entry name" value="Gram_pos_anchor"/>
    <property type="match status" value="1"/>
</dbReference>
<keyword evidence="1" id="KW-0134">Cell wall</keyword>
<keyword evidence="7" id="KW-0472">Membrane</keyword>
<dbReference type="EMBL" id="JBCLSH010000012">
    <property type="protein sequence ID" value="MEY8443617.1"/>
    <property type="molecule type" value="Genomic_DNA"/>
</dbReference>
<keyword evidence="7" id="KW-1133">Transmembrane helix</keyword>
<feature type="domain" description="Calx-beta" evidence="9">
    <location>
        <begin position="508"/>
        <end position="607"/>
    </location>
</feature>
<dbReference type="Gene3D" id="2.60.40.10">
    <property type="entry name" value="Immunoglobulins"/>
    <property type="match status" value="6"/>
</dbReference>
<feature type="domain" description="Bacterial Ig" evidence="10">
    <location>
        <begin position="216"/>
        <end position="297"/>
    </location>
</feature>